<accession>A0A5C5WKV4</accession>
<evidence type="ECO:0000313" key="3">
    <source>
        <dbReference type="Proteomes" id="UP000316598"/>
    </source>
</evidence>
<keyword evidence="3" id="KW-1185">Reference proteome</keyword>
<evidence type="ECO:0000256" key="1">
    <source>
        <dbReference type="SAM" id="Phobius"/>
    </source>
</evidence>
<proteinExistence type="predicted"/>
<keyword evidence="1" id="KW-0812">Transmembrane</keyword>
<dbReference type="AlphaFoldDB" id="A0A5C5WKV4"/>
<organism evidence="2 3">
    <name type="scientific">Rubripirellula amarantea</name>
    <dbReference type="NCBI Taxonomy" id="2527999"/>
    <lineage>
        <taxon>Bacteria</taxon>
        <taxon>Pseudomonadati</taxon>
        <taxon>Planctomycetota</taxon>
        <taxon>Planctomycetia</taxon>
        <taxon>Pirellulales</taxon>
        <taxon>Pirellulaceae</taxon>
        <taxon>Rubripirellula</taxon>
    </lineage>
</organism>
<name>A0A5C5WKV4_9BACT</name>
<dbReference type="EMBL" id="SJPI01000002">
    <property type="protein sequence ID" value="TWT50452.1"/>
    <property type="molecule type" value="Genomic_DNA"/>
</dbReference>
<keyword evidence="1" id="KW-1133">Transmembrane helix</keyword>
<dbReference type="OrthoDB" id="261968at2"/>
<feature type="transmembrane region" description="Helical" evidence="1">
    <location>
        <begin position="144"/>
        <end position="171"/>
    </location>
</feature>
<keyword evidence="1" id="KW-0472">Membrane</keyword>
<feature type="transmembrane region" description="Helical" evidence="1">
    <location>
        <begin position="108"/>
        <end position="138"/>
    </location>
</feature>
<feature type="transmembrane region" description="Helical" evidence="1">
    <location>
        <begin position="178"/>
        <end position="196"/>
    </location>
</feature>
<dbReference type="RefSeq" id="WP_146515679.1">
    <property type="nucleotide sequence ID" value="NZ_SJPI01000002.1"/>
</dbReference>
<comment type="caution">
    <text evidence="2">The sequence shown here is derived from an EMBL/GenBank/DDBJ whole genome shotgun (WGS) entry which is preliminary data.</text>
</comment>
<protein>
    <submittedName>
        <fullName evidence="2">ABC-2 family transporter protein</fullName>
    </submittedName>
</protein>
<evidence type="ECO:0000313" key="2">
    <source>
        <dbReference type="EMBL" id="TWT50452.1"/>
    </source>
</evidence>
<gene>
    <name evidence="2" type="ORF">Pla22_31950</name>
</gene>
<feature type="transmembrane region" description="Helical" evidence="1">
    <location>
        <begin position="233"/>
        <end position="251"/>
    </location>
</feature>
<reference evidence="2 3" key="1">
    <citation type="submission" date="2019-02" db="EMBL/GenBank/DDBJ databases">
        <title>Deep-cultivation of Planctomycetes and their phenomic and genomic characterization uncovers novel biology.</title>
        <authorList>
            <person name="Wiegand S."/>
            <person name="Jogler M."/>
            <person name="Boedeker C."/>
            <person name="Pinto D."/>
            <person name="Vollmers J."/>
            <person name="Rivas-Marin E."/>
            <person name="Kohn T."/>
            <person name="Peeters S.H."/>
            <person name="Heuer A."/>
            <person name="Rast P."/>
            <person name="Oberbeckmann S."/>
            <person name="Bunk B."/>
            <person name="Jeske O."/>
            <person name="Meyerdierks A."/>
            <person name="Storesund J.E."/>
            <person name="Kallscheuer N."/>
            <person name="Luecker S."/>
            <person name="Lage O.M."/>
            <person name="Pohl T."/>
            <person name="Merkel B.J."/>
            <person name="Hornburger P."/>
            <person name="Mueller R.-W."/>
            <person name="Bruemmer F."/>
            <person name="Labrenz M."/>
            <person name="Spormann A.M."/>
            <person name="Op Den Camp H."/>
            <person name="Overmann J."/>
            <person name="Amann R."/>
            <person name="Jetten M.S.M."/>
            <person name="Mascher T."/>
            <person name="Medema M.H."/>
            <person name="Devos D.P."/>
            <person name="Kaster A.-K."/>
            <person name="Ovreas L."/>
            <person name="Rohde M."/>
            <person name="Galperin M.Y."/>
            <person name="Jogler C."/>
        </authorList>
    </citation>
    <scope>NUCLEOTIDE SEQUENCE [LARGE SCALE GENOMIC DNA]</scope>
    <source>
        <strain evidence="2 3">Pla22</strain>
    </source>
</reference>
<sequence length="264" mass="29542">MNRLTLPLDIMRFELRRSFTPGRMAMWLVLVAFPIAIVAAMRGIANAALADRADPSDFIEPFGFTLYFLVPEVTCLLGLLLWATPAISTEIEGQTWIYLAMRRSGRRVVLFGKYLTAVAWTLSAALIATAVCVLIIGTPEMMKMWWVMSGLVVLSCFSHAAIFLLIGTFFYRRTMVSAVVYTMVVEYGLSFVPALVNKFTINYRLRGLLANGMEWDDVRTNAENIFGTEPSSTHLLVLAAFTVTMLGLALYRVEHAEYPTQQEG</sequence>
<feature type="transmembrane region" description="Helical" evidence="1">
    <location>
        <begin position="66"/>
        <end position="87"/>
    </location>
</feature>
<dbReference type="Proteomes" id="UP000316598">
    <property type="component" value="Unassembled WGS sequence"/>
</dbReference>